<dbReference type="InterPro" id="IPR000515">
    <property type="entry name" value="MetI-like"/>
</dbReference>
<dbReference type="PANTHER" id="PTHR42727">
    <property type="entry name" value="PHOSPHATE TRANSPORT SYSTEM PERMEASE PROTEIN"/>
    <property type="match status" value="1"/>
</dbReference>
<dbReference type="InterPro" id="IPR011864">
    <property type="entry name" value="Phosphate_PstC"/>
</dbReference>
<feature type="transmembrane region" description="Helical" evidence="5">
    <location>
        <begin position="199"/>
        <end position="220"/>
    </location>
</feature>
<evidence type="ECO:0000259" key="6">
    <source>
        <dbReference type="PROSITE" id="PS50928"/>
    </source>
</evidence>
<keyword evidence="3 5" id="KW-1133">Transmembrane helix</keyword>
<dbReference type="EMBL" id="UINC01007084">
    <property type="protein sequence ID" value="SVA31325.1"/>
    <property type="molecule type" value="Genomic_DNA"/>
</dbReference>
<dbReference type="Pfam" id="PF00528">
    <property type="entry name" value="BPD_transp_1"/>
    <property type="match status" value="1"/>
</dbReference>
<comment type="subcellular location">
    <subcellularLocation>
        <location evidence="1">Membrane</location>
        <topology evidence="1">Multi-pass membrane protein</topology>
    </subcellularLocation>
</comment>
<keyword evidence="4 5" id="KW-0472">Membrane</keyword>
<dbReference type="AlphaFoldDB" id="A0A381UT24"/>
<evidence type="ECO:0000256" key="5">
    <source>
        <dbReference type="SAM" id="Phobius"/>
    </source>
</evidence>
<dbReference type="PANTHER" id="PTHR42727:SF1">
    <property type="entry name" value="PHOSPHATE TRANSPORT SYSTEM PERMEASE"/>
    <property type="match status" value="1"/>
</dbReference>
<accession>A0A381UT24</accession>
<dbReference type="Gene3D" id="1.10.3720.10">
    <property type="entry name" value="MetI-like"/>
    <property type="match status" value="1"/>
</dbReference>
<feature type="transmembrane region" description="Helical" evidence="5">
    <location>
        <begin position="273"/>
        <end position="295"/>
    </location>
</feature>
<feature type="transmembrane region" description="Helical" evidence="5">
    <location>
        <begin position="83"/>
        <end position="107"/>
    </location>
</feature>
<dbReference type="GO" id="GO:0016020">
    <property type="term" value="C:membrane"/>
    <property type="evidence" value="ECO:0007669"/>
    <property type="project" value="UniProtKB-SubCell"/>
</dbReference>
<evidence type="ECO:0000313" key="7">
    <source>
        <dbReference type="EMBL" id="SVA31325.1"/>
    </source>
</evidence>
<organism evidence="7">
    <name type="scientific">marine metagenome</name>
    <dbReference type="NCBI Taxonomy" id="408172"/>
    <lineage>
        <taxon>unclassified sequences</taxon>
        <taxon>metagenomes</taxon>
        <taxon>ecological metagenomes</taxon>
    </lineage>
</organism>
<name>A0A381UT24_9ZZZZ</name>
<feature type="transmembrane region" description="Helical" evidence="5">
    <location>
        <begin position="151"/>
        <end position="170"/>
    </location>
</feature>
<dbReference type="SUPFAM" id="SSF161098">
    <property type="entry name" value="MetI-like"/>
    <property type="match status" value="1"/>
</dbReference>
<evidence type="ECO:0000256" key="2">
    <source>
        <dbReference type="ARBA" id="ARBA00022692"/>
    </source>
</evidence>
<dbReference type="InterPro" id="IPR035906">
    <property type="entry name" value="MetI-like_sf"/>
</dbReference>
<feature type="transmembrane region" description="Helical" evidence="5">
    <location>
        <begin position="20"/>
        <end position="44"/>
    </location>
</feature>
<dbReference type="NCBIfam" id="TIGR02138">
    <property type="entry name" value="phosphate_pstC"/>
    <property type="match status" value="1"/>
</dbReference>
<feature type="domain" description="ABC transmembrane type-1" evidence="6">
    <location>
        <begin position="79"/>
        <end position="291"/>
    </location>
</feature>
<evidence type="ECO:0000256" key="3">
    <source>
        <dbReference type="ARBA" id="ARBA00022989"/>
    </source>
</evidence>
<reference evidence="7" key="1">
    <citation type="submission" date="2018-05" db="EMBL/GenBank/DDBJ databases">
        <authorList>
            <person name="Lanie J.A."/>
            <person name="Ng W.-L."/>
            <person name="Kazmierczak K.M."/>
            <person name="Andrzejewski T.M."/>
            <person name="Davidsen T.M."/>
            <person name="Wayne K.J."/>
            <person name="Tettelin H."/>
            <person name="Glass J.I."/>
            <person name="Rusch D."/>
            <person name="Podicherti R."/>
            <person name="Tsui H.-C.T."/>
            <person name="Winkler M.E."/>
        </authorList>
    </citation>
    <scope>NUCLEOTIDE SEQUENCE</scope>
</reference>
<keyword evidence="2 5" id="KW-0812">Transmembrane</keyword>
<dbReference type="GO" id="GO:0005315">
    <property type="term" value="F:phosphate transmembrane transporter activity"/>
    <property type="evidence" value="ECO:0007669"/>
    <property type="project" value="InterPro"/>
</dbReference>
<evidence type="ECO:0000256" key="4">
    <source>
        <dbReference type="ARBA" id="ARBA00023136"/>
    </source>
</evidence>
<gene>
    <name evidence="7" type="ORF">METZ01_LOCUS84179</name>
</gene>
<protein>
    <recommendedName>
        <fullName evidence="6">ABC transmembrane type-1 domain-containing protein</fullName>
    </recommendedName>
</protein>
<dbReference type="PROSITE" id="PS50928">
    <property type="entry name" value="ABC_TM1"/>
    <property type="match status" value="1"/>
</dbReference>
<evidence type="ECO:0000256" key="1">
    <source>
        <dbReference type="ARBA" id="ARBA00004141"/>
    </source>
</evidence>
<proteinExistence type="predicted"/>
<sequence length="302" mass="33040">MTGRTSPRRRKSAHFEGSIVKWIFFGCATLSILTTVAILVTLIYQASSFFFEVSLWEFLTGTRWTPILKPRAYGVLPLVSGTLLVTLIAAAVALPIGLMTAIFLSEYAPDKIRRIIKPILEILAGIPTVVYGYFALTFVTPLLQGIFDNLIIFNALSAGLVMGVMIIPMVSSLSEDAMMSVPRSLREAAYALGATRYEVSLRVIVPAALSGIIAAFILALSRAIGETMLVTIAAGATPRMSFDPMESIQTMTAYIVQLSLGEAPVGSLEYNTIFAVGLLLFVMTFVMNLLGFWIVRRFREVY</sequence>
<dbReference type="CDD" id="cd06261">
    <property type="entry name" value="TM_PBP2"/>
    <property type="match status" value="1"/>
</dbReference>
<feature type="transmembrane region" description="Helical" evidence="5">
    <location>
        <begin position="119"/>
        <end position="139"/>
    </location>
</feature>
<dbReference type="GO" id="GO:0006817">
    <property type="term" value="P:phosphate ion transport"/>
    <property type="evidence" value="ECO:0007669"/>
    <property type="project" value="InterPro"/>
</dbReference>